<dbReference type="AlphaFoldDB" id="A0A8G2A0G1"/>
<sequence>MRTPSTNLGILRVRSLAKVTTGEYDAFLWVSAPDRSNKFLEAVNQEGSGLTMIDMNG</sequence>
<dbReference type="Proteomes" id="UP000078124">
    <property type="component" value="Unassembled WGS sequence"/>
</dbReference>
<evidence type="ECO:0000313" key="1">
    <source>
        <dbReference type="EMBL" id="SAQ03119.1"/>
    </source>
</evidence>
<evidence type="ECO:0000313" key="2">
    <source>
        <dbReference type="Proteomes" id="UP000078124"/>
    </source>
</evidence>
<proteinExistence type="predicted"/>
<organism evidence="1 2">
    <name type="scientific">Raoultella planticola</name>
    <name type="common">Klebsiella planticola</name>
    <dbReference type="NCBI Taxonomy" id="575"/>
    <lineage>
        <taxon>Bacteria</taxon>
        <taxon>Pseudomonadati</taxon>
        <taxon>Pseudomonadota</taxon>
        <taxon>Gammaproteobacteria</taxon>
        <taxon>Enterobacterales</taxon>
        <taxon>Enterobacteriaceae</taxon>
        <taxon>Klebsiella/Raoultella group</taxon>
        <taxon>Raoultella</taxon>
    </lineage>
</organism>
<comment type="caution">
    <text evidence="1">The sequence shown here is derived from an EMBL/GenBank/DDBJ whole genome shotgun (WGS) entry which is preliminary data.</text>
</comment>
<reference evidence="1 2" key="1">
    <citation type="submission" date="2016-05" db="EMBL/GenBank/DDBJ databases">
        <authorList>
            <consortium name="Pathogen Informatics"/>
        </authorList>
    </citation>
    <scope>NUCLEOTIDE SEQUENCE [LARGE SCALE GENOMIC DNA]</scope>
    <source>
        <strain evidence="1 2">2880STDY5682802</strain>
    </source>
</reference>
<gene>
    <name evidence="1" type="ORF">SAMEA2273876_04292</name>
</gene>
<dbReference type="EMBL" id="FLAC01000020">
    <property type="protein sequence ID" value="SAQ03119.1"/>
    <property type="molecule type" value="Genomic_DNA"/>
</dbReference>
<accession>A0A8G2A0G1</accession>
<name>A0A8G2A0G1_RAOPL</name>
<protein>
    <submittedName>
        <fullName evidence="1">Uncharacterized protein</fullName>
    </submittedName>
</protein>